<comment type="caution">
    <text evidence="1">The sequence shown here is derived from an EMBL/GenBank/DDBJ whole genome shotgun (WGS) entry which is preliminary data.</text>
</comment>
<evidence type="ECO:0000313" key="2">
    <source>
        <dbReference type="Proteomes" id="UP000561045"/>
    </source>
</evidence>
<protein>
    <submittedName>
        <fullName evidence="1">Uncharacterized protein</fullName>
    </submittedName>
</protein>
<sequence>MATHLIPQEIYLLERYSSPEYFKQMRDAFAMAVQAAEDALDYVMHHLPPGYRKRQRWEQPDITWGTVVLPNFRDTLTILDKAYPQLLAGDPSVLGVAGNVNTAFTGQSRDYPAGWMPEPFLSRWYDGELEASTLASNISFTDHVGWNPGSLSSRYSKDSRGPLAPPPSWPVYRLNPKVRVATGGTAPVDGIYLPDADDSVPAFYWKGSEVVTASIGYDPKTMQNIGEADTVWTLVERVADFGGGTPGASDEISQGVVMRCVAGKPCPHAGWWSTPAKANSRRQFAAGEVMPDLGGDYGATIWQWDLNQG</sequence>
<accession>A0A840BPP5</accession>
<dbReference type="AlphaFoldDB" id="A0A840BPP5"/>
<evidence type="ECO:0000313" key="1">
    <source>
        <dbReference type="EMBL" id="MBB4014970.1"/>
    </source>
</evidence>
<dbReference type="RefSeq" id="WP_183638601.1">
    <property type="nucleotide sequence ID" value="NZ_BAABLE010000009.1"/>
</dbReference>
<reference evidence="1 2" key="1">
    <citation type="submission" date="2020-08" db="EMBL/GenBank/DDBJ databases">
        <title>Genomic Encyclopedia of Type Strains, Phase IV (KMG-IV): sequencing the most valuable type-strain genomes for metagenomic binning, comparative biology and taxonomic classification.</title>
        <authorList>
            <person name="Goeker M."/>
        </authorList>
    </citation>
    <scope>NUCLEOTIDE SEQUENCE [LARGE SCALE GENOMIC DNA]</scope>
    <source>
        <strain evidence="1 2">DSM 106739</strain>
    </source>
</reference>
<keyword evidence="2" id="KW-1185">Reference proteome</keyword>
<name>A0A840BPP5_9RHOO</name>
<dbReference type="EMBL" id="JACIET010000010">
    <property type="protein sequence ID" value="MBB4014970.1"/>
    <property type="molecule type" value="Genomic_DNA"/>
</dbReference>
<organism evidence="1 2">
    <name type="scientific">Niveibacterium umoris</name>
    <dbReference type="NCBI Taxonomy" id="1193620"/>
    <lineage>
        <taxon>Bacteria</taxon>
        <taxon>Pseudomonadati</taxon>
        <taxon>Pseudomonadota</taxon>
        <taxon>Betaproteobacteria</taxon>
        <taxon>Rhodocyclales</taxon>
        <taxon>Rhodocyclaceae</taxon>
        <taxon>Niveibacterium</taxon>
    </lineage>
</organism>
<gene>
    <name evidence="1" type="ORF">GGR36_004338</name>
</gene>
<dbReference type="Proteomes" id="UP000561045">
    <property type="component" value="Unassembled WGS sequence"/>
</dbReference>
<proteinExistence type="predicted"/>